<protein>
    <submittedName>
        <fullName evidence="3">Uncharacterized protein</fullName>
    </submittedName>
</protein>
<reference evidence="3" key="1">
    <citation type="journal article" date="2023" name="Mol. Plant Microbe Interact.">
        <title>Elucidating the Obligate Nature and Biological Capacity of an Invasive Fungal Corn Pathogen.</title>
        <authorList>
            <person name="MacCready J.S."/>
            <person name="Roggenkamp E.M."/>
            <person name="Gdanetz K."/>
            <person name="Chilvers M.I."/>
        </authorList>
    </citation>
    <scope>NUCLEOTIDE SEQUENCE</scope>
    <source>
        <strain evidence="3">PM02</strain>
    </source>
</reference>
<accession>A0AAD9MH80</accession>
<feature type="signal peptide" evidence="2">
    <location>
        <begin position="1"/>
        <end position="29"/>
    </location>
</feature>
<sequence length="610" mass="66038">MPPSGLDEIICFNLLLLSLSTSLFPCCLAAPKTDRLPSAVPVPVPVPLHLHLHLDRRNSNSNPLKIDWEPAPSPEDGPPGSANALRDPAYLPAQVSGIIGSYALSLLVVATLLLLLSKRRREHLQNADAGDYPVEAVFNPFPDPFGLQSEEEYRQNLGDFQSGIDPGSPRTFHRNLSLPCNTSPISPSSVARTVAFPSPSSTVTHLALGLDLAVDQSVVAQDRAMAQRHLENMYRHVMEQEEAKEQGREYVPPPQPPPQDRLKKEKKNKPSRLNLAKEEKQSRASSMLSILMKSPRKRAQKGIAISSPVTLTPMSATFPRDEEQEMKPMSPRHYNPPPPPPVPAAHGHHPLPPRRTNGQLPSPELSPHTTQSIDERLSVALGSVGLTGHGEDHGASPTRPKPAPLIVPLDRQAARDPCPSSSSSSSSSQHRREPSPARSANGERDGAEADAVSAVSARSTRNSTSGFVGLPTSPKPGVNRFPSRASPVPSAPPTPRATNTSQRVTPLPPAIRTGGLPLRAYEPSLASPSMASHTTKQTVFTRLGPLSPGGMHTARTPYTGAPVPYTPYQPFSPVVPITPSLVTREDRKRMRRMVPKTPTVEMVKSDDEMW</sequence>
<feature type="region of interest" description="Disordered" evidence="1">
    <location>
        <begin position="384"/>
        <end position="516"/>
    </location>
</feature>
<proteinExistence type="predicted"/>
<evidence type="ECO:0000313" key="4">
    <source>
        <dbReference type="Proteomes" id="UP001217918"/>
    </source>
</evidence>
<feature type="compositionally biased region" description="Basic and acidic residues" evidence="1">
    <location>
        <begin position="430"/>
        <end position="447"/>
    </location>
</feature>
<feature type="region of interest" description="Disordered" evidence="1">
    <location>
        <begin position="240"/>
        <end position="370"/>
    </location>
</feature>
<feature type="compositionally biased region" description="Pro residues" evidence="1">
    <location>
        <begin position="334"/>
        <end position="343"/>
    </location>
</feature>
<evidence type="ECO:0000256" key="1">
    <source>
        <dbReference type="SAM" id="MobiDB-lite"/>
    </source>
</evidence>
<organism evidence="3 4">
    <name type="scientific">Phyllachora maydis</name>
    <dbReference type="NCBI Taxonomy" id="1825666"/>
    <lineage>
        <taxon>Eukaryota</taxon>
        <taxon>Fungi</taxon>
        <taxon>Dikarya</taxon>
        <taxon>Ascomycota</taxon>
        <taxon>Pezizomycotina</taxon>
        <taxon>Sordariomycetes</taxon>
        <taxon>Sordariomycetidae</taxon>
        <taxon>Phyllachorales</taxon>
        <taxon>Phyllachoraceae</taxon>
        <taxon>Phyllachora</taxon>
    </lineage>
</organism>
<dbReference type="Proteomes" id="UP001217918">
    <property type="component" value="Unassembled WGS sequence"/>
</dbReference>
<dbReference type="EMBL" id="JAQQPM010000008">
    <property type="protein sequence ID" value="KAK2074490.1"/>
    <property type="molecule type" value="Genomic_DNA"/>
</dbReference>
<evidence type="ECO:0000256" key="2">
    <source>
        <dbReference type="SAM" id="SignalP"/>
    </source>
</evidence>
<comment type="caution">
    <text evidence="3">The sequence shown here is derived from an EMBL/GenBank/DDBJ whole genome shotgun (WGS) entry which is preliminary data.</text>
</comment>
<keyword evidence="4" id="KW-1185">Reference proteome</keyword>
<gene>
    <name evidence="3" type="ORF">P8C59_008694</name>
</gene>
<feature type="chain" id="PRO_5042033722" evidence="2">
    <location>
        <begin position="30"/>
        <end position="610"/>
    </location>
</feature>
<dbReference type="AlphaFoldDB" id="A0AAD9MH80"/>
<keyword evidence="2" id="KW-0732">Signal</keyword>
<name>A0AAD9MH80_9PEZI</name>
<evidence type="ECO:0000313" key="3">
    <source>
        <dbReference type="EMBL" id="KAK2074490.1"/>
    </source>
</evidence>
<feature type="region of interest" description="Disordered" evidence="1">
    <location>
        <begin position="63"/>
        <end position="85"/>
    </location>
</feature>
<feature type="compositionally biased region" description="Polar residues" evidence="1">
    <location>
        <begin position="456"/>
        <end position="466"/>
    </location>
</feature>